<gene>
    <name evidence="1" type="ORF">SAMN02745243_03932</name>
</gene>
<evidence type="ECO:0000313" key="1">
    <source>
        <dbReference type="EMBL" id="SHK88769.1"/>
    </source>
</evidence>
<dbReference type="RefSeq" id="WP_073113183.1">
    <property type="nucleotide sequence ID" value="NZ_FQZY01000103.1"/>
</dbReference>
<dbReference type="EMBL" id="FQZY01000103">
    <property type="protein sequence ID" value="SHK88769.1"/>
    <property type="molecule type" value="Genomic_DNA"/>
</dbReference>
<accession>A0A1M6W501</accession>
<name>A0A1M6W501_9FIRM</name>
<dbReference type="STRING" id="1121950.SAMN02745243_03932"/>
<protein>
    <submittedName>
        <fullName evidence="1">Uncharacterized protein</fullName>
    </submittedName>
</protein>
<reference evidence="1 2" key="1">
    <citation type="submission" date="2016-11" db="EMBL/GenBank/DDBJ databases">
        <authorList>
            <person name="Jaros S."/>
            <person name="Januszkiewicz K."/>
            <person name="Wedrychowicz H."/>
        </authorList>
    </citation>
    <scope>NUCLEOTIDE SEQUENCE [LARGE SCALE GENOMIC DNA]</scope>
    <source>
        <strain evidence="1 2">DSM 15480</strain>
    </source>
</reference>
<dbReference type="Proteomes" id="UP000184301">
    <property type="component" value="Unassembled WGS sequence"/>
</dbReference>
<evidence type="ECO:0000313" key="2">
    <source>
        <dbReference type="Proteomes" id="UP000184301"/>
    </source>
</evidence>
<keyword evidence="2" id="KW-1185">Reference proteome</keyword>
<sequence>MRAEFLFNKEVEGKEVYFTKAATWVDSTRNGSALSNGRCLKVELSEAEQQELLEYIMEQLMPEIKTVVKYKKKRTSLDEYKAEELEAILSMMVFEDFHKYNKAKHLADKQKKYTISAYLEHKAREAMRKMLIQERSLPVNVIRNLKYLNDAVLALAEEQEISCDEVSAEMVYEKFSDKSISYKMILSLMELYHGNISIEEMENPDECLQNNMDNPENIISDEIDEKTKNALDQVFMDFSKMELYILMKEFGFFGEQIRSMTAKELSYKDYFVSMAREDRDGEKNIEFGNVHVKHPGRNTAADDEIFVESVYYVKEKFYSNKVAKIKKKLAGLKDKVSMAEMEGCLEAYCMRLWKEKY</sequence>
<proteinExistence type="predicted"/>
<dbReference type="AlphaFoldDB" id="A0A1M6W501"/>
<organism evidence="1 2">
    <name type="scientific">Hespellia stercorisuis DSM 15480</name>
    <dbReference type="NCBI Taxonomy" id="1121950"/>
    <lineage>
        <taxon>Bacteria</taxon>
        <taxon>Bacillati</taxon>
        <taxon>Bacillota</taxon>
        <taxon>Clostridia</taxon>
        <taxon>Lachnospirales</taxon>
        <taxon>Lachnospiraceae</taxon>
        <taxon>Hespellia</taxon>
    </lineage>
</organism>